<accession>A0ACC1Y980</accession>
<dbReference type="EMBL" id="CM051397">
    <property type="protein sequence ID" value="KAJ4720009.1"/>
    <property type="molecule type" value="Genomic_DNA"/>
</dbReference>
<proteinExistence type="predicted"/>
<name>A0ACC1Y980_MELAZ</name>
<comment type="caution">
    <text evidence="1">The sequence shown here is derived from an EMBL/GenBank/DDBJ whole genome shotgun (WGS) entry which is preliminary data.</text>
</comment>
<protein>
    <submittedName>
        <fullName evidence="1">HXXXD-type acyl-transferase family protein</fullName>
    </submittedName>
</protein>
<gene>
    <name evidence="1" type="ORF">OWV82_007907</name>
</gene>
<dbReference type="Proteomes" id="UP001164539">
    <property type="component" value="Chromosome 4"/>
</dbReference>
<sequence length="464" mass="51658">MVASVSSSPTLVSKCTVFPDQKSTLGDLKLSVSDLPMLSCHYIQKGGLFTRPPLPVDSLISLLKRALSQTLSQFPPLAGRLHTDSDGYIYITCNDAGVDFIHKTATVWFIRDILSPIHVPDIIKSFFALDRTVSYEGHYKPILTVQVIELADGLFIGCAMNHAVTDGTSFWNFFNTFAELSRGVKKISKQPNFCRDSVLISPAVLRIPDGGLKVTFDENAPLSERIFSFSRESILKLKARVNNQVWIDDGDIDAVELLGKQSNDTYLYAQFKKAGSNVEISSFQSLCALLWRAVTRARKLHMTKMTTFRMAVNCRHRLNPKLDPCYFGNAIQSIPTYASAGDVLSKDLRWCAEQLNKNVNAHDDKMVRRFVEDWESTPRVFPLGNLDGASMTMGSSPRFPMYDNDFGWGRPLAVRSGKANKFDGKISAFPGREGGGSVDLEVVLAPETMAGIESDYEFMQYVLN</sequence>
<evidence type="ECO:0000313" key="1">
    <source>
        <dbReference type="EMBL" id="KAJ4720009.1"/>
    </source>
</evidence>
<keyword evidence="2" id="KW-1185">Reference proteome</keyword>
<organism evidence="1 2">
    <name type="scientific">Melia azedarach</name>
    <name type="common">Chinaberry tree</name>
    <dbReference type="NCBI Taxonomy" id="155640"/>
    <lineage>
        <taxon>Eukaryota</taxon>
        <taxon>Viridiplantae</taxon>
        <taxon>Streptophyta</taxon>
        <taxon>Embryophyta</taxon>
        <taxon>Tracheophyta</taxon>
        <taxon>Spermatophyta</taxon>
        <taxon>Magnoliopsida</taxon>
        <taxon>eudicotyledons</taxon>
        <taxon>Gunneridae</taxon>
        <taxon>Pentapetalae</taxon>
        <taxon>rosids</taxon>
        <taxon>malvids</taxon>
        <taxon>Sapindales</taxon>
        <taxon>Meliaceae</taxon>
        <taxon>Melia</taxon>
    </lineage>
</organism>
<reference evidence="1 2" key="1">
    <citation type="journal article" date="2023" name="Science">
        <title>Complex scaffold remodeling in plant triterpene biosynthesis.</title>
        <authorList>
            <person name="De La Pena R."/>
            <person name="Hodgson H."/>
            <person name="Liu J.C."/>
            <person name="Stephenson M.J."/>
            <person name="Martin A.C."/>
            <person name="Owen C."/>
            <person name="Harkess A."/>
            <person name="Leebens-Mack J."/>
            <person name="Jimenez L.E."/>
            <person name="Osbourn A."/>
            <person name="Sattely E.S."/>
        </authorList>
    </citation>
    <scope>NUCLEOTIDE SEQUENCE [LARGE SCALE GENOMIC DNA]</scope>
    <source>
        <strain evidence="2">cv. JPN11</strain>
        <tissue evidence="1">Leaf</tissue>
    </source>
</reference>
<evidence type="ECO:0000313" key="2">
    <source>
        <dbReference type="Proteomes" id="UP001164539"/>
    </source>
</evidence>